<dbReference type="InterPro" id="IPR008523">
    <property type="entry name" value="DUF805"/>
</dbReference>
<protein>
    <submittedName>
        <fullName evidence="2">DUF805 domain-containing protein</fullName>
    </submittedName>
</protein>
<sequence>MNFNQDWNYLFTSFEGRINRAPFWAGVIVLIVVNILISIIGGILGAIFGPLSYLATLASLAMIYPASALYAKRWHDRGKSGWWTLVMLIPLLGVLYAIYELGIQEGEPAANQYGPNPLGVAAA</sequence>
<evidence type="ECO:0000313" key="3">
    <source>
        <dbReference type="Proteomes" id="UP000595460"/>
    </source>
</evidence>
<feature type="transmembrane region" description="Helical" evidence="1">
    <location>
        <begin position="82"/>
        <end position="99"/>
    </location>
</feature>
<accession>A0ABX7BW97</accession>
<gene>
    <name evidence="2" type="ORF">JI749_17255</name>
</gene>
<feature type="transmembrane region" description="Helical" evidence="1">
    <location>
        <begin position="53"/>
        <end position="70"/>
    </location>
</feature>
<dbReference type="PANTHER" id="PTHR34980">
    <property type="entry name" value="INNER MEMBRANE PROTEIN-RELATED-RELATED"/>
    <property type="match status" value="1"/>
</dbReference>
<keyword evidence="3" id="KW-1185">Reference proteome</keyword>
<evidence type="ECO:0000313" key="2">
    <source>
        <dbReference type="EMBL" id="QQR36051.1"/>
    </source>
</evidence>
<keyword evidence="1" id="KW-1133">Transmembrane helix</keyword>
<name>A0ABX7BW97_9HYPH</name>
<organism evidence="2 3">
    <name type="scientific">Devosia oryziradicis</name>
    <dbReference type="NCBI Taxonomy" id="2801335"/>
    <lineage>
        <taxon>Bacteria</taxon>
        <taxon>Pseudomonadati</taxon>
        <taxon>Pseudomonadota</taxon>
        <taxon>Alphaproteobacteria</taxon>
        <taxon>Hyphomicrobiales</taxon>
        <taxon>Devosiaceae</taxon>
        <taxon>Devosia</taxon>
    </lineage>
</organism>
<keyword evidence="1" id="KW-0812">Transmembrane</keyword>
<dbReference type="Proteomes" id="UP000595460">
    <property type="component" value="Chromosome"/>
</dbReference>
<dbReference type="RefSeq" id="WP_201656862.1">
    <property type="nucleotide sequence ID" value="NZ_CP068047.1"/>
</dbReference>
<keyword evidence="1" id="KW-0472">Membrane</keyword>
<reference evidence="2 3" key="1">
    <citation type="submission" date="2021-01" db="EMBL/GenBank/DDBJ databases">
        <title>Genome seq and assembly of Devosia sp. G19.</title>
        <authorList>
            <person name="Chhetri G."/>
        </authorList>
    </citation>
    <scope>NUCLEOTIDE SEQUENCE [LARGE SCALE GENOMIC DNA]</scope>
    <source>
        <strain evidence="2 3">G19</strain>
    </source>
</reference>
<evidence type="ECO:0000256" key="1">
    <source>
        <dbReference type="SAM" id="Phobius"/>
    </source>
</evidence>
<dbReference type="EMBL" id="CP068047">
    <property type="protein sequence ID" value="QQR36051.1"/>
    <property type="molecule type" value="Genomic_DNA"/>
</dbReference>
<proteinExistence type="predicted"/>
<dbReference type="Pfam" id="PF05656">
    <property type="entry name" value="DUF805"/>
    <property type="match status" value="1"/>
</dbReference>
<feature type="transmembrane region" description="Helical" evidence="1">
    <location>
        <begin position="21"/>
        <end position="47"/>
    </location>
</feature>